<dbReference type="InterPro" id="IPR027417">
    <property type="entry name" value="P-loop_NTPase"/>
</dbReference>
<dbReference type="SUPFAM" id="SSF52540">
    <property type="entry name" value="P-loop containing nucleoside triphosphate hydrolases"/>
    <property type="match status" value="1"/>
</dbReference>
<reference evidence="2" key="1">
    <citation type="submission" date="2020-04" db="EMBL/GenBank/DDBJ databases">
        <authorList>
            <person name="Zhang T."/>
        </authorList>
    </citation>
    <scope>NUCLEOTIDE SEQUENCE</scope>
    <source>
        <strain evidence="2">HKST-UBA10</strain>
    </source>
</reference>
<evidence type="ECO:0000259" key="1">
    <source>
        <dbReference type="Pfam" id="PF13476"/>
    </source>
</evidence>
<name>A0A955RI37_9BACT</name>
<dbReference type="Gene3D" id="3.40.50.300">
    <property type="entry name" value="P-loop containing nucleotide triphosphate hydrolases"/>
    <property type="match status" value="1"/>
</dbReference>
<proteinExistence type="predicted"/>
<dbReference type="EMBL" id="JAGQLG010000122">
    <property type="protein sequence ID" value="MCA9382376.1"/>
    <property type="molecule type" value="Genomic_DNA"/>
</dbReference>
<evidence type="ECO:0000313" key="3">
    <source>
        <dbReference type="Proteomes" id="UP000782843"/>
    </source>
</evidence>
<feature type="non-terminal residue" evidence="2">
    <location>
        <position position="101"/>
    </location>
</feature>
<comment type="caution">
    <text evidence="2">The sequence shown here is derived from an EMBL/GenBank/DDBJ whole genome shotgun (WGS) entry which is preliminary data.</text>
</comment>
<accession>A0A955RI37</accession>
<gene>
    <name evidence="2" type="ORF">KC660_03150</name>
</gene>
<evidence type="ECO:0000313" key="2">
    <source>
        <dbReference type="EMBL" id="MCA9382376.1"/>
    </source>
</evidence>
<dbReference type="GO" id="GO:0016887">
    <property type="term" value="F:ATP hydrolysis activity"/>
    <property type="evidence" value="ECO:0007669"/>
    <property type="project" value="InterPro"/>
</dbReference>
<dbReference type="Proteomes" id="UP000782843">
    <property type="component" value="Unassembled WGS sequence"/>
</dbReference>
<feature type="domain" description="Rad50/SbcC-type AAA" evidence="1">
    <location>
        <begin position="5"/>
        <end position="59"/>
    </location>
</feature>
<dbReference type="InterPro" id="IPR038729">
    <property type="entry name" value="Rad50/SbcC_AAA"/>
</dbReference>
<dbReference type="AlphaFoldDB" id="A0A955RI37"/>
<dbReference type="Pfam" id="PF13476">
    <property type="entry name" value="AAA_23"/>
    <property type="match status" value="1"/>
</dbReference>
<protein>
    <submittedName>
        <fullName evidence="2">AAA family ATPase</fullName>
    </submittedName>
</protein>
<reference evidence="2" key="2">
    <citation type="journal article" date="2021" name="Microbiome">
        <title>Successional dynamics and alternative stable states in a saline activated sludge microbial community over 9 years.</title>
        <authorList>
            <person name="Wang Y."/>
            <person name="Ye J."/>
            <person name="Ju F."/>
            <person name="Liu L."/>
            <person name="Boyd J.A."/>
            <person name="Deng Y."/>
            <person name="Parks D.H."/>
            <person name="Jiang X."/>
            <person name="Yin X."/>
            <person name="Woodcroft B.J."/>
            <person name="Tyson G.W."/>
            <person name="Hugenholtz P."/>
            <person name="Polz M.F."/>
            <person name="Zhang T."/>
        </authorList>
    </citation>
    <scope>NUCLEOTIDE SEQUENCE</scope>
    <source>
        <strain evidence="2">HKST-UBA10</strain>
    </source>
</reference>
<organism evidence="2 3">
    <name type="scientific">Candidatus Dojkabacteria bacterium</name>
    <dbReference type="NCBI Taxonomy" id="2099670"/>
    <lineage>
        <taxon>Bacteria</taxon>
        <taxon>Candidatus Dojkabacteria</taxon>
    </lineage>
</organism>
<dbReference type="GO" id="GO:0006302">
    <property type="term" value="P:double-strand break repair"/>
    <property type="evidence" value="ECO:0007669"/>
    <property type="project" value="InterPro"/>
</dbReference>
<dbReference type="PANTHER" id="PTHR41259">
    <property type="entry name" value="DOUBLE-STRAND BREAK REPAIR RAD50 ATPASE, PUTATIVE-RELATED"/>
    <property type="match status" value="1"/>
</dbReference>
<sequence>MKITRIKLQNYKKFQDKELEFLDGLNIIKGSNESGKSTLVSSLYTALFTDVTSRSKKEVAQLATWTSDDLFKIELDFSYKDKSLKLTKDFVAKTALLLDLE</sequence>
<dbReference type="PANTHER" id="PTHR41259:SF1">
    <property type="entry name" value="DOUBLE-STRAND BREAK REPAIR RAD50 ATPASE, PUTATIVE-RELATED"/>
    <property type="match status" value="1"/>
</dbReference>